<dbReference type="Gene3D" id="1.10.510.10">
    <property type="entry name" value="Transferase(Phosphotransferase) domain 1"/>
    <property type="match status" value="1"/>
</dbReference>
<dbReference type="EMBL" id="JBBPBN010000009">
    <property type="protein sequence ID" value="KAK9032091.1"/>
    <property type="molecule type" value="Genomic_DNA"/>
</dbReference>
<dbReference type="InterPro" id="IPR011009">
    <property type="entry name" value="Kinase-like_dom_sf"/>
</dbReference>
<evidence type="ECO:0000259" key="8">
    <source>
        <dbReference type="PROSITE" id="PS50011"/>
    </source>
</evidence>
<evidence type="ECO:0000313" key="9">
    <source>
        <dbReference type="EMBL" id="KAK9032091.1"/>
    </source>
</evidence>
<dbReference type="EC" id="2.7.12.2" evidence="7"/>
<evidence type="ECO:0000256" key="6">
    <source>
        <dbReference type="ARBA" id="ARBA00038035"/>
    </source>
</evidence>
<organism evidence="9 10">
    <name type="scientific">Hibiscus sabdariffa</name>
    <name type="common">roselle</name>
    <dbReference type="NCBI Taxonomy" id="183260"/>
    <lineage>
        <taxon>Eukaryota</taxon>
        <taxon>Viridiplantae</taxon>
        <taxon>Streptophyta</taxon>
        <taxon>Embryophyta</taxon>
        <taxon>Tracheophyta</taxon>
        <taxon>Spermatophyta</taxon>
        <taxon>Magnoliopsida</taxon>
        <taxon>eudicotyledons</taxon>
        <taxon>Gunneridae</taxon>
        <taxon>Pentapetalae</taxon>
        <taxon>rosids</taxon>
        <taxon>malvids</taxon>
        <taxon>Malvales</taxon>
        <taxon>Malvaceae</taxon>
        <taxon>Malvoideae</taxon>
        <taxon>Hibiscus</taxon>
    </lineage>
</organism>
<name>A0ABR2T492_9ROSI</name>
<keyword evidence="1" id="KW-0723">Serine/threonine-protein kinase</keyword>
<comment type="similarity">
    <text evidence="6">Belongs to the protein kinase superfamily. STE Ser/Thr protein kinase family. MAP kinase kinase subfamily.</text>
</comment>
<keyword evidence="10" id="KW-1185">Reference proteome</keyword>
<keyword evidence="2" id="KW-0808">Transferase</keyword>
<dbReference type="Pfam" id="PF00069">
    <property type="entry name" value="Pkinase"/>
    <property type="match status" value="1"/>
</dbReference>
<evidence type="ECO:0000313" key="10">
    <source>
        <dbReference type="Proteomes" id="UP001396334"/>
    </source>
</evidence>
<proteinExistence type="inferred from homology"/>
<dbReference type="PANTHER" id="PTHR48013:SF32">
    <property type="entry name" value="MITOGEN-ACTIVATED PROTEIN KINASE KINASE 2-LIKE"/>
    <property type="match status" value="1"/>
</dbReference>
<accession>A0ABR2T492</accession>
<evidence type="ECO:0000256" key="5">
    <source>
        <dbReference type="ARBA" id="ARBA00022840"/>
    </source>
</evidence>
<dbReference type="Proteomes" id="UP001396334">
    <property type="component" value="Unassembled WGS sequence"/>
</dbReference>
<keyword evidence="5" id="KW-0067">ATP-binding</keyword>
<dbReference type="Gene3D" id="3.30.200.20">
    <property type="entry name" value="Phosphorylase Kinase, domain 1"/>
    <property type="match status" value="1"/>
</dbReference>
<keyword evidence="3" id="KW-0547">Nucleotide-binding</keyword>
<reference evidence="9 10" key="1">
    <citation type="journal article" date="2024" name="G3 (Bethesda)">
        <title>Genome assembly of Hibiscus sabdariffa L. provides insights into metabolisms of medicinal natural products.</title>
        <authorList>
            <person name="Kim T."/>
        </authorList>
    </citation>
    <scope>NUCLEOTIDE SEQUENCE [LARGE SCALE GENOMIC DNA]</scope>
    <source>
        <strain evidence="9">TK-2024</strain>
        <tissue evidence="9">Old leaves</tissue>
    </source>
</reference>
<dbReference type="PANTHER" id="PTHR48013">
    <property type="entry name" value="DUAL SPECIFICITY MITOGEN-ACTIVATED PROTEIN KINASE KINASE 5-RELATED"/>
    <property type="match status" value="1"/>
</dbReference>
<evidence type="ECO:0000256" key="4">
    <source>
        <dbReference type="ARBA" id="ARBA00022777"/>
    </source>
</evidence>
<dbReference type="PROSITE" id="PS50011">
    <property type="entry name" value="PROTEIN_KINASE_DOM"/>
    <property type="match status" value="1"/>
</dbReference>
<comment type="caution">
    <text evidence="9">The sequence shown here is derived from an EMBL/GenBank/DDBJ whole genome shotgun (WGS) entry which is preliminary data.</text>
</comment>
<feature type="domain" description="Protein kinase" evidence="8">
    <location>
        <begin position="204"/>
        <end position="393"/>
    </location>
</feature>
<dbReference type="InterPro" id="IPR000719">
    <property type="entry name" value="Prot_kinase_dom"/>
</dbReference>
<gene>
    <name evidence="9" type="ORF">V6N11_056374</name>
</gene>
<sequence>MKSKKPPLKLSLTPQANTINSFKKDDKLLLNKKGLCSISEENESPDDFESGKVIGKGSGGVVQLVRHKWRGHADEHEKRRHLQANSAGVKDTPSRKMLTCCGVLPLFVSRQNGISRARVHGPGISGQCGHADQHGKRRHLQANSAGIKDTPSCKMLTCCGLLPFFISQRNGMSRGWSRWTGDLWPIWSDKLKHSPNHILQLCVIRCVFVFRIGKVVSVFMRFGRQLFQSFANLCQPACRRDLKRERQPWNSCIRRSLGRQIYWEGHEWRRNSFALEVFVQIKRRFRSKSWFATISFYRGGAVNHMDRGSLADVLRQGNTITEPYLAAMCKQVLPGIVYIHQEKSVIHRDIKPSNLLVHRKGEVKITDFGVGASLVSPTGRRDRDLLLHGGMWS</sequence>
<evidence type="ECO:0000256" key="1">
    <source>
        <dbReference type="ARBA" id="ARBA00022527"/>
    </source>
</evidence>
<keyword evidence="4" id="KW-0418">Kinase</keyword>
<evidence type="ECO:0000256" key="2">
    <source>
        <dbReference type="ARBA" id="ARBA00022679"/>
    </source>
</evidence>
<dbReference type="PROSITE" id="PS00108">
    <property type="entry name" value="PROTEIN_KINASE_ST"/>
    <property type="match status" value="1"/>
</dbReference>
<evidence type="ECO:0000256" key="7">
    <source>
        <dbReference type="ARBA" id="ARBA00038999"/>
    </source>
</evidence>
<dbReference type="SUPFAM" id="SSF56112">
    <property type="entry name" value="Protein kinase-like (PK-like)"/>
    <property type="match status" value="1"/>
</dbReference>
<evidence type="ECO:0000256" key="3">
    <source>
        <dbReference type="ARBA" id="ARBA00022741"/>
    </source>
</evidence>
<dbReference type="InterPro" id="IPR008271">
    <property type="entry name" value="Ser/Thr_kinase_AS"/>
</dbReference>
<protein>
    <recommendedName>
        <fullName evidence="7">mitogen-activated protein kinase kinase</fullName>
        <ecNumber evidence="7">2.7.12.2</ecNumber>
    </recommendedName>
</protein>